<comment type="caution">
    <text evidence="3">The sequence shown here is derived from an EMBL/GenBank/DDBJ whole genome shotgun (WGS) entry which is preliminary data.</text>
</comment>
<dbReference type="Gene3D" id="1.10.10.10">
    <property type="entry name" value="Winged helix-like DNA-binding domain superfamily/Winged helix DNA-binding domain"/>
    <property type="match status" value="1"/>
</dbReference>
<comment type="similarity">
    <text evidence="1">Belongs to the UPF0122 family.</text>
</comment>
<dbReference type="InterPro" id="IPR013324">
    <property type="entry name" value="RNA_pol_sigma_r3/r4-like"/>
</dbReference>
<keyword evidence="3" id="KW-0238">DNA-binding</keyword>
<protein>
    <submittedName>
        <fullName evidence="3">Sigma factor-like helix-turn-helix DNA-binding protein</fullName>
    </submittedName>
</protein>
<dbReference type="GO" id="GO:0003677">
    <property type="term" value="F:DNA binding"/>
    <property type="evidence" value="ECO:0007669"/>
    <property type="project" value="UniProtKB-KW"/>
</dbReference>
<dbReference type="SUPFAM" id="SSF88659">
    <property type="entry name" value="Sigma3 and sigma4 domains of RNA polymerase sigma factors"/>
    <property type="match status" value="1"/>
</dbReference>
<organism evidence="3 4">
    <name type="scientific">Mycoplasma phocimorsus</name>
    <dbReference type="NCBI Taxonomy" id="3045839"/>
    <lineage>
        <taxon>Bacteria</taxon>
        <taxon>Bacillati</taxon>
        <taxon>Mycoplasmatota</taxon>
        <taxon>Mollicutes</taxon>
        <taxon>Mycoplasmataceae</taxon>
        <taxon>Mycoplasma</taxon>
    </lineage>
</organism>
<sequence length="72" mass="8770">MEIEKRTRFLELWDKYRHFLTVKQQEIFQMYLIEDMSYGEIGEILNTTRNNAYESVKSSMNKLEEIDKKMKG</sequence>
<dbReference type="EMBL" id="JASDDP010000023">
    <property type="protein sequence ID" value="MDJ1645936.1"/>
    <property type="molecule type" value="Genomic_DNA"/>
</dbReference>
<gene>
    <name evidence="3" type="ORF">QLQ80_02485</name>
</gene>
<dbReference type="Pfam" id="PF04297">
    <property type="entry name" value="UPF0122"/>
    <property type="match status" value="1"/>
</dbReference>
<evidence type="ECO:0000313" key="3">
    <source>
        <dbReference type="EMBL" id="MDJ1645936.1"/>
    </source>
</evidence>
<evidence type="ECO:0000256" key="2">
    <source>
        <dbReference type="ARBA" id="ARBA00024764"/>
    </source>
</evidence>
<dbReference type="RefSeq" id="WP_283827342.1">
    <property type="nucleotide sequence ID" value="NZ_JASDDP010000023.1"/>
</dbReference>
<accession>A0AAJ1PU93</accession>
<evidence type="ECO:0000256" key="1">
    <source>
        <dbReference type="ARBA" id="ARBA00008720"/>
    </source>
</evidence>
<name>A0AAJ1PU93_9MOLU</name>
<dbReference type="AlphaFoldDB" id="A0AAJ1PU93"/>
<evidence type="ECO:0000313" key="4">
    <source>
        <dbReference type="Proteomes" id="UP001224428"/>
    </source>
</evidence>
<comment type="function">
    <text evidence="2">Might take part in the signal recognition particle (SRP) pathway. This is inferred from the conservation of its genetic proximity to ftsY/ffh. May be a regulatory protein.</text>
</comment>
<dbReference type="InterPro" id="IPR036388">
    <property type="entry name" value="WH-like_DNA-bd_sf"/>
</dbReference>
<reference evidence="3" key="1">
    <citation type="submission" date="2023-05" db="EMBL/GenBank/DDBJ databases">
        <title>Mycoplasma phocimorsus sp. nov., isolated from Scandinavian patients with seal finger or septic arthritis after contact with seals.</title>
        <authorList>
            <person name="Skafte-Holm A."/>
            <person name="Pedersen T.R."/>
            <person name="Froelund M."/>
            <person name="Stegger M."/>
            <person name="Qvortrup K."/>
            <person name="Michaels D.L."/>
            <person name="Brown D.R."/>
            <person name="Jensen J.S."/>
        </authorList>
    </citation>
    <scope>NUCLEOTIDE SEQUENCE</scope>
    <source>
        <strain evidence="3">M5725</strain>
    </source>
</reference>
<proteinExistence type="inferred from homology"/>
<keyword evidence="4" id="KW-1185">Reference proteome</keyword>
<dbReference type="InterPro" id="IPR007394">
    <property type="entry name" value="UPF0122"/>
</dbReference>
<dbReference type="Proteomes" id="UP001224428">
    <property type="component" value="Unassembled WGS sequence"/>
</dbReference>